<keyword evidence="2" id="KW-1185">Reference proteome</keyword>
<sequence length="163" mass="18931">MIAKEKCYCRDHSEKLEFVCKENEILEKAYIILGQIHQAIKAIKGKYKHKPLINPSELDRLEALNVLDETLNVSMETMCSLFDEMEDKIEKLQSFLFKDATNSKEKLDDKKNDLFEDIEDIQMLLDDLIIESEDKIYTFLHSIQKGGKNRKDGDKGIVLFLNA</sequence>
<evidence type="ECO:0000313" key="2">
    <source>
        <dbReference type="Proteomes" id="UP000886998"/>
    </source>
</evidence>
<name>A0A8X6X975_9ARAC</name>
<accession>A0A8X6X975</accession>
<dbReference type="AlphaFoldDB" id="A0A8X6X975"/>
<comment type="caution">
    <text evidence="1">The sequence shown here is derived from an EMBL/GenBank/DDBJ whole genome shotgun (WGS) entry which is preliminary data.</text>
</comment>
<gene>
    <name evidence="1" type="ORF">TNIN_284491</name>
</gene>
<organism evidence="1 2">
    <name type="scientific">Trichonephila inaurata madagascariensis</name>
    <dbReference type="NCBI Taxonomy" id="2747483"/>
    <lineage>
        <taxon>Eukaryota</taxon>
        <taxon>Metazoa</taxon>
        <taxon>Ecdysozoa</taxon>
        <taxon>Arthropoda</taxon>
        <taxon>Chelicerata</taxon>
        <taxon>Arachnida</taxon>
        <taxon>Araneae</taxon>
        <taxon>Araneomorphae</taxon>
        <taxon>Entelegynae</taxon>
        <taxon>Araneoidea</taxon>
        <taxon>Nephilidae</taxon>
        <taxon>Trichonephila</taxon>
        <taxon>Trichonephila inaurata</taxon>
    </lineage>
</organism>
<evidence type="ECO:0000313" key="1">
    <source>
        <dbReference type="EMBL" id="GFY48314.1"/>
    </source>
</evidence>
<dbReference type="OrthoDB" id="10362765at2759"/>
<reference evidence="1" key="1">
    <citation type="submission" date="2020-08" db="EMBL/GenBank/DDBJ databases">
        <title>Multicomponent nature underlies the extraordinary mechanical properties of spider dragline silk.</title>
        <authorList>
            <person name="Kono N."/>
            <person name="Nakamura H."/>
            <person name="Mori M."/>
            <person name="Yoshida Y."/>
            <person name="Ohtoshi R."/>
            <person name="Malay A.D."/>
            <person name="Moran D.A.P."/>
            <person name="Tomita M."/>
            <person name="Numata K."/>
            <person name="Arakawa K."/>
        </authorList>
    </citation>
    <scope>NUCLEOTIDE SEQUENCE</scope>
</reference>
<proteinExistence type="predicted"/>
<dbReference type="Proteomes" id="UP000886998">
    <property type="component" value="Unassembled WGS sequence"/>
</dbReference>
<protein>
    <submittedName>
        <fullName evidence="1">Uncharacterized protein</fullName>
    </submittedName>
</protein>
<dbReference type="EMBL" id="BMAV01006377">
    <property type="protein sequence ID" value="GFY48314.1"/>
    <property type="molecule type" value="Genomic_DNA"/>
</dbReference>